<evidence type="ECO:0000313" key="2">
    <source>
        <dbReference type="Proteomes" id="UP000199310"/>
    </source>
</evidence>
<dbReference type="AlphaFoldDB" id="A0A1I0PQ50"/>
<gene>
    <name evidence="1" type="ORF">SAMN04488122_0908</name>
</gene>
<sequence>MNNLEAVHYLHPIFLQPPHPITVNIIGAGGTGSHFCYALANMAQTLLETGHPAFFVKVYDEDTIQKPNIGRTTYSRSEIGLNKAVAIVNRINHSAGLTWQAVPKRYDNQRETANMTITCVHTKGDRVMIGKQLTNANKSNNYSPTNPLYWLDCGNATDTGQAILSTVTKLQQPKSNMYLPVGYLPLVTEEYGEFMVDEPDTPSCSVAEAISKQDLFINPSISLAAIKLLWQYFKQGMSHYRGVFVNNRNHSTVGLPIKAKY</sequence>
<protein>
    <submittedName>
        <fullName evidence="1">PRTRC system ThiF family protein</fullName>
    </submittedName>
</protein>
<dbReference type="STRING" id="29529.SAMN04488122_0908"/>
<dbReference type="InterPro" id="IPR035985">
    <property type="entry name" value="Ubiquitin-activating_enz"/>
</dbReference>
<dbReference type="GO" id="GO:0008641">
    <property type="term" value="F:ubiquitin-like modifier activating enzyme activity"/>
    <property type="evidence" value="ECO:0007669"/>
    <property type="project" value="InterPro"/>
</dbReference>
<dbReference type="SUPFAM" id="SSF69572">
    <property type="entry name" value="Activating enzymes of the ubiquitin-like proteins"/>
    <property type="match status" value="1"/>
</dbReference>
<reference evidence="2" key="1">
    <citation type="submission" date="2016-10" db="EMBL/GenBank/DDBJ databases">
        <authorList>
            <person name="Varghese N."/>
            <person name="Submissions S."/>
        </authorList>
    </citation>
    <scope>NUCLEOTIDE SEQUENCE [LARGE SCALE GENOMIC DNA]</scope>
    <source>
        <strain evidence="2">DSM 3695</strain>
    </source>
</reference>
<dbReference type="OrthoDB" id="5298642at2"/>
<evidence type="ECO:0000313" key="1">
    <source>
        <dbReference type="EMBL" id="SEW16482.1"/>
    </source>
</evidence>
<dbReference type="InterPro" id="IPR022500">
    <property type="entry name" value="PRTRC_ThiF"/>
</dbReference>
<dbReference type="Gene3D" id="3.40.50.720">
    <property type="entry name" value="NAD(P)-binding Rossmann-like Domain"/>
    <property type="match status" value="1"/>
</dbReference>
<keyword evidence="2" id="KW-1185">Reference proteome</keyword>
<dbReference type="EMBL" id="FOJG01000001">
    <property type="protein sequence ID" value="SEW16482.1"/>
    <property type="molecule type" value="Genomic_DNA"/>
</dbReference>
<accession>A0A1I0PQ50</accession>
<proteinExistence type="predicted"/>
<dbReference type="NCBIfam" id="TIGR03736">
    <property type="entry name" value="PRTRC_ThiF"/>
    <property type="match status" value="1"/>
</dbReference>
<dbReference type="RefSeq" id="WP_089891137.1">
    <property type="nucleotide sequence ID" value="NZ_FOJG01000001.1"/>
</dbReference>
<dbReference type="Proteomes" id="UP000199310">
    <property type="component" value="Unassembled WGS sequence"/>
</dbReference>
<name>A0A1I0PQ50_9BACT</name>
<organism evidence="1 2">
    <name type="scientific">Chitinophaga arvensicola</name>
    <dbReference type="NCBI Taxonomy" id="29529"/>
    <lineage>
        <taxon>Bacteria</taxon>
        <taxon>Pseudomonadati</taxon>
        <taxon>Bacteroidota</taxon>
        <taxon>Chitinophagia</taxon>
        <taxon>Chitinophagales</taxon>
        <taxon>Chitinophagaceae</taxon>
        <taxon>Chitinophaga</taxon>
    </lineage>
</organism>